<evidence type="ECO:0000256" key="7">
    <source>
        <dbReference type="RuleBase" id="RU003942"/>
    </source>
</evidence>
<keyword evidence="10" id="KW-1185">Reference proteome</keyword>
<evidence type="ECO:0000313" key="10">
    <source>
        <dbReference type="Proteomes" id="UP000186455"/>
    </source>
</evidence>
<evidence type="ECO:0000256" key="2">
    <source>
        <dbReference type="ARBA" id="ARBA00022448"/>
    </source>
</evidence>
<gene>
    <name evidence="9" type="ORF">AB852_13995</name>
</gene>
<evidence type="ECO:0000313" key="9">
    <source>
        <dbReference type="EMBL" id="OKH93829.1"/>
    </source>
</evidence>
<comment type="similarity">
    <text evidence="7">Belongs to the drug/metabolite transporter (DMT) superfamily. Small multidrug resistance (SMR) (TC 2.A.7.1) family.</text>
</comment>
<dbReference type="InterPro" id="IPR000390">
    <property type="entry name" value="Small_drug/metabolite_transptr"/>
</dbReference>
<comment type="caution">
    <text evidence="9">The sequence shown here is derived from an EMBL/GenBank/DDBJ whole genome shotgun (WGS) entry which is preliminary data.</text>
</comment>
<dbReference type="InterPro" id="IPR045324">
    <property type="entry name" value="Small_multidrug_res"/>
</dbReference>
<feature type="transmembrane region" description="Helical" evidence="8">
    <location>
        <begin position="84"/>
        <end position="103"/>
    </location>
</feature>
<dbReference type="GeneID" id="96797289"/>
<evidence type="ECO:0000256" key="3">
    <source>
        <dbReference type="ARBA" id="ARBA00022475"/>
    </source>
</evidence>
<dbReference type="EMBL" id="LFBV01000003">
    <property type="protein sequence ID" value="OKH93829.1"/>
    <property type="molecule type" value="Genomic_DNA"/>
</dbReference>
<dbReference type="PANTHER" id="PTHR30561:SF0">
    <property type="entry name" value="GUANIDINIUM EXPORTER"/>
    <property type="match status" value="1"/>
</dbReference>
<feature type="transmembrane region" description="Helical" evidence="8">
    <location>
        <begin position="58"/>
        <end position="78"/>
    </location>
</feature>
<evidence type="ECO:0000256" key="1">
    <source>
        <dbReference type="ARBA" id="ARBA00004651"/>
    </source>
</evidence>
<proteinExistence type="inferred from homology"/>
<dbReference type="STRING" id="1048205.AB852_13995"/>
<dbReference type="AlphaFoldDB" id="A0A1Q4V7U6"/>
<keyword evidence="6 8" id="KW-0472">Membrane</keyword>
<name>A0A1Q4V7U6_9ACTN</name>
<keyword evidence="3" id="KW-1003">Cell membrane</keyword>
<dbReference type="SUPFAM" id="SSF103481">
    <property type="entry name" value="Multidrug resistance efflux transporter EmrE"/>
    <property type="match status" value="1"/>
</dbReference>
<feature type="transmembrane region" description="Helical" evidence="8">
    <location>
        <begin position="33"/>
        <end position="51"/>
    </location>
</feature>
<keyword evidence="4 7" id="KW-0812">Transmembrane</keyword>
<keyword evidence="5 8" id="KW-1133">Transmembrane helix</keyword>
<reference evidence="9 10" key="1">
    <citation type="submission" date="2015-06" db="EMBL/GenBank/DDBJ databases">
        <title>Cloning and characterization of the uncialamcin biosynthetic gene cluster.</title>
        <authorList>
            <person name="Yan X."/>
            <person name="Huang T."/>
            <person name="Ge H."/>
            <person name="Shen B."/>
        </authorList>
    </citation>
    <scope>NUCLEOTIDE SEQUENCE [LARGE SCALE GENOMIC DNA]</scope>
    <source>
        <strain evidence="9 10">DCA2648</strain>
    </source>
</reference>
<dbReference type="Gene3D" id="1.10.3730.20">
    <property type="match status" value="1"/>
</dbReference>
<dbReference type="Proteomes" id="UP000186455">
    <property type="component" value="Unassembled WGS sequence"/>
</dbReference>
<dbReference type="InterPro" id="IPR037185">
    <property type="entry name" value="EmrE-like"/>
</dbReference>
<evidence type="ECO:0000256" key="5">
    <source>
        <dbReference type="ARBA" id="ARBA00022989"/>
    </source>
</evidence>
<dbReference type="GO" id="GO:0022857">
    <property type="term" value="F:transmembrane transporter activity"/>
    <property type="evidence" value="ECO:0007669"/>
    <property type="project" value="InterPro"/>
</dbReference>
<accession>A0A1Q4V7U6</accession>
<dbReference type="Pfam" id="PF00893">
    <property type="entry name" value="Multi_Drug_Res"/>
    <property type="match status" value="1"/>
</dbReference>
<evidence type="ECO:0000256" key="8">
    <source>
        <dbReference type="SAM" id="Phobius"/>
    </source>
</evidence>
<protein>
    <submittedName>
        <fullName evidence="9">Ligand-binding protein SH3</fullName>
    </submittedName>
</protein>
<dbReference type="GO" id="GO:0005886">
    <property type="term" value="C:plasma membrane"/>
    <property type="evidence" value="ECO:0007669"/>
    <property type="project" value="UniProtKB-SubCell"/>
</dbReference>
<keyword evidence="2" id="KW-0813">Transport</keyword>
<evidence type="ECO:0000256" key="4">
    <source>
        <dbReference type="ARBA" id="ARBA00022692"/>
    </source>
</evidence>
<evidence type="ECO:0000256" key="6">
    <source>
        <dbReference type="ARBA" id="ARBA00023136"/>
    </source>
</evidence>
<comment type="subcellular location">
    <subcellularLocation>
        <location evidence="1 7">Cell membrane</location>
        <topology evidence="1 7">Multi-pass membrane protein</topology>
    </subcellularLocation>
</comment>
<dbReference type="RefSeq" id="WP_073787987.1">
    <property type="nucleotide sequence ID" value="NZ_CP108638.1"/>
</dbReference>
<sequence length="125" mass="13205">MSWVILLISAVFEAVWATALGLSDGLSKTVPTVVFFVGLALSMAGLGYAMIRIPISVAYSVWIGIGAALTVLYAMITGEEPTSPLKIVFLGGIILCVIGLKFVKTKPGPKAEQRLPETPEAQSPQ</sequence>
<dbReference type="PANTHER" id="PTHR30561">
    <property type="entry name" value="SMR FAMILY PROTON-DEPENDENT DRUG EFFLUX TRANSPORTER SUGE"/>
    <property type="match status" value="1"/>
</dbReference>
<organism evidence="9 10">
    <name type="scientific">Streptomyces uncialis</name>
    <dbReference type="NCBI Taxonomy" id="1048205"/>
    <lineage>
        <taxon>Bacteria</taxon>
        <taxon>Bacillati</taxon>
        <taxon>Actinomycetota</taxon>
        <taxon>Actinomycetes</taxon>
        <taxon>Kitasatosporales</taxon>
        <taxon>Streptomycetaceae</taxon>
        <taxon>Streptomyces</taxon>
    </lineage>
</organism>